<sequence length="62" mass="6492">MTGEMVTVHDVIACSGLGANGHAGFHERPDVAVNGAQADVESVSDFLSLHDLLPLQLNKYSG</sequence>
<protein>
    <submittedName>
        <fullName evidence="1">Uncharacterized protein</fullName>
    </submittedName>
</protein>
<dbReference type="Proteomes" id="UP001485459">
    <property type="component" value="Chromosome"/>
</dbReference>
<proteinExistence type="predicted"/>
<evidence type="ECO:0000313" key="1">
    <source>
        <dbReference type="EMBL" id="WZN39356.1"/>
    </source>
</evidence>
<accession>A0ABZ2YKC9</accession>
<dbReference type="EMBL" id="CP149822">
    <property type="protein sequence ID" value="WZN39356.1"/>
    <property type="molecule type" value="Genomic_DNA"/>
</dbReference>
<keyword evidence="2" id="KW-1185">Reference proteome</keyword>
<reference evidence="2" key="1">
    <citation type="submission" date="2024-03" db="EMBL/GenBank/DDBJ databases">
        <title>Chitinophaga horti sp. nov., isolated from garden soil.</title>
        <authorList>
            <person name="Lee D.S."/>
            <person name="Han D.M."/>
            <person name="Baek J.H."/>
            <person name="Choi D.G."/>
            <person name="Jeon J.H."/>
            <person name="Jeon C.O."/>
        </authorList>
    </citation>
    <scope>NUCLEOTIDE SEQUENCE [LARGE SCALE GENOMIC DNA]</scope>
    <source>
        <strain evidence="2">GPA1</strain>
    </source>
</reference>
<gene>
    <name evidence="1" type="ORF">WJU16_15225</name>
</gene>
<organism evidence="1 2">
    <name type="scientific">Chitinophaga pollutisoli</name>
    <dbReference type="NCBI Taxonomy" id="3133966"/>
    <lineage>
        <taxon>Bacteria</taxon>
        <taxon>Pseudomonadati</taxon>
        <taxon>Bacteroidota</taxon>
        <taxon>Chitinophagia</taxon>
        <taxon>Chitinophagales</taxon>
        <taxon>Chitinophagaceae</taxon>
        <taxon>Chitinophaga</taxon>
    </lineage>
</organism>
<evidence type="ECO:0000313" key="2">
    <source>
        <dbReference type="Proteomes" id="UP001485459"/>
    </source>
</evidence>
<name>A0ABZ2YKC9_9BACT</name>